<reference evidence="1" key="1">
    <citation type="submission" date="2020-05" db="EMBL/GenBank/DDBJ databases">
        <title>Chitinophaga laudate sp. nov., isolated from a tropical peat swamp.</title>
        <authorList>
            <person name="Goh C.B.S."/>
            <person name="Lee M.S."/>
            <person name="Parimannan S."/>
            <person name="Pasbakhsh P."/>
            <person name="Yule C.M."/>
            <person name="Rajandas H."/>
            <person name="Loke S."/>
            <person name="Croft L."/>
            <person name="Tan J.B.L."/>
        </authorList>
    </citation>
    <scope>NUCLEOTIDE SEQUENCE</scope>
    <source>
        <strain evidence="1">Mgbs1</strain>
    </source>
</reference>
<proteinExistence type="predicted"/>
<evidence type="ECO:0000313" key="1">
    <source>
        <dbReference type="EMBL" id="NSL87193.1"/>
    </source>
</evidence>
<dbReference type="EMBL" id="RIAR02000001">
    <property type="protein sequence ID" value="NSL87193.1"/>
    <property type="molecule type" value="Genomic_DNA"/>
</dbReference>
<dbReference type="AlphaFoldDB" id="A0A433WDD6"/>
<gene>
    <name evidence="1" type="ORF">ECE50_010160</name>
</gene>
<protein>
    <submittedName>
        <fullName evidence="1">Uncharacterized protein</fullName>
    </submittedName>
</protein>
<name>A0A433WDD6_9BACT</name>
<evidence type="ECO:0000313" key="2">
    <source>
        <dbReference type="Proteomes" id="UP000281028"/>
    </source>
</evidence>
<comment type="caution">
    <text evidence="1">The sequence shown here is derived from an EMBL/GenBank/DDBJ whole genome shotgun (WGS) entry which is preliminary data.</text>
</comment>
<organism evidence="1 2">
    <name type="scientific">Chitinophaga solisilvae</name>
    <dbReference type="NCBI Taxonomy" id="1233460"/>
    <lineage>
        <taxon>Bacteria</taxon>
        <taxon>Pseudomonadati</taxon>
        <taxon>Bacteroidota</taxon>
        <taxon>Chitinophagia</taxon>
        <taxon>Chitinophagales</taxon>
        <taxon>Chitinophagaceae</taxon>
        <taxon>Chitinophaga</taxon>
    </lineage>
</organism>
<dbReference type="Proteomes" id="UP000281028">
    <property type="component" value="Unassembled WGS sequence"/>
</dbReference>
<accession>A0A433WDD6</accession>
<keyword evidence="2" id="KW-1185">Reference proteome</keyword>
<sequence length="1004" mass="114493">MNNAQPVYVSNAVFQLGKSKNWSSILVLEYVNDMARKGKVLSAQDIQKIKNAADKIYSAEYPAYREKKFDSEWVQARYDFYQDIRKVGFVGADYLGDYFSKKIEEVYEASALNVTKDINLQKQSEFSKGIDNAERVLNETYSIAATDPAFKESIDNVFSHEFNSLLDNSEKEIRTANAEFDSFLKVNGLVNATGEILSGDAELKSVINAKLKSVLDAVQSGQEEVVKKIDRIGAKVEDMGSKVDYLFEKIRTEQEEKNRIALQNWEDYSVQSIISLATNIIGDPNLTKGVTAVASAAFQIKSLSAQYNSIQQMSALGSLGLISGYAGVALSLYNAFNAPEQQNADAIILQNLQKISEQIEALRKQVMEGISILDKKIDAYFEITNENIKYIIQFLQGMDVDLDNVGDSLKNISLQINLYWKDVKTKLDYLINDDIEDLKSDIENFKSTYDREMTVDEYKAYMLRVFNVYEESKKAVFTGNKEAIGNERQLFVEIENKGAAELINLLRAIISANSEYKLFKERVNPDRLSICMNLLTRLAIDNPHTFREIKPTKYQELYEEFRIQRKEIAEIRANKNNSLVSVFKRLIAGYLQSVEDFQKEVMKIYREELIKNVDIKDKSNANLITNVLEIYFELSNFTPGGFNMGMIDRYIRMALDKLTFMEFEHAPYSDWRIFINAGNGTVDFSLPEAYIESNSRYRGNAGFPKVFLTENPSRELLDAMPSLILLLSFDAVDLERKYFSSYVNFTKTIVSAPGVSITPYEKGKPAIYYRLLWNGMLLGKPEIVSPVINFISPAYMGQEQSITSLKDLCTNYYFWYYIPDSGSNFPEFEVHRKELNDRLTSIVTAYLLQVQSRVLHDLNDMSTDLFKMVAGIEGNASLIKLMLNYLFNGINDDLLNYLTGDIRTRFNINEFKFTGGNGSNYLPLLNAEYIQLIISSLSIDKSDIFGSLLGRDFQLFNTDFEEKCKETTEVMVAEIQKYLTADTLNSFQQITDNQVLFEMLLASK</sequence>